<gene>
    <name evidence="2" type="ORF">SAMN05660991_00762</name>
</gene>
<comment type="similarity">
    <text evidence="1">Belongs to the enoyl-CoA hydratase/isomerase family.</text>
</comment>
<dbReference type="STRING" id="673521.SAMN05660991_00762"/>
<evidence type="ECO:0000313" key="2">
    <source>
        <dbReference type="EMBL" id="SEO56879.1"/>
    </source>
</evidence>
<proteinExistence type="inferred from homology"/>
<dbReference type="AlphaFoldDB" id="A0A1H8QRL6"/>
<dbReference type="InterPro" id="IPR014748">
    <property type="entry name" value="Enoyl-CoA_hydra_C"/>
</dbReference>
<accession>A0A1H8QRL6</accession>
<name>A0A1H8QRL6_9ACTN</name>
<evidence type="ECO:0000256" key="1">
    <source>
        <dbReference type="ARBA" id="ARBA00005254"/>
    </source>
</evidence>
<keyword evidence="3" id="KW-1185">Reference proteome</keyword>
<dbReference type="GO" id="GO:0003824">
    <property type="term" value="F:catalytic activity"/>
    <property type="evidence" value="ECO:0007669"/>
    <property type="project" value="UniProtKB-ARBA"/>
</dbReference>
<dbReference type="Gene3D" id="1.10.12.10">
    <property type="entry name" value="Lyase 2-enoyl-coa Hydratase, Chain A, domain 2"/>
    <property type="match status" value="1"/>
</dbReference>
<sequence>MDYGDALETMRITREATVVTITFTRPDLMNRFDVPQETEFIEALKFLRHTDDDVRAVILAAEGKAFSAGGDVNTVLAMASDFGARKRAVAAGLELMTELLSFPIPIVTAIQGAAMGLGANVAFATDVVVAWRGARLADPHVRIGVVAGDGGAVVWPLSAGILRAKRHLLTGDPITAEEGYAFGLVTDLVDAPEDVLPCARALADKIASLPPLAVQGTKQALNRLLGQRAGEVLELSLQLEAMTMATDDVVEATTAFLEKRPGVFRGQ</sequence>
<dbReference type="PANTHER" id="PTHR43459">
    <property type="entry name" value="ENOYL-COA HYDRATASE"/>
    <property type="match status" value="1"/>
</dbReference>
<dbReference type="EMBL" id="FOEE01000002">
    <property type="protein sequence ID" value="SEO56879.1"/>
    <property type="molecule type" value="Genomic_DNA"/>
</dbReference>
<dbReference type="PANTHER" id="PTHR43459:SF3">
    <property type="entry name" value="ENOYL-COA HYDRATASE ECHA15 (ENOYL HYDRASE) (UNSATURATED ACYL-COA HYDRATASE) (CROTONASE)-RELATED"/>
    <property type="match status" value="1"/>
</dbReference>
<protein>
    <submittedName>
        <fullName evidence="2">Enoyl-CoA hydratase</fullName>
    </submittedName>
</protein>
<organism evidence="2 3">
    <name type="scientific">Trujillonella endophytica</name>
    <dbReference type="NCBI Taxonomy" id="673521"/>
    <lineage>
        <taxon>Bacteria</taxon>
        <taxon>Bacillati</taxon>
        <taxon>Actinomycetota</taxon>
        <taxon>Actinomycetes</taxon>
        <taxon>Geodermatophilales</taxon>
        <taxon>Geodermatophilaceae</taxon>
        <taxon>Trujillonella</taxon>
    </lineage>
</organism>
<dbReference type="Pfam" id="PF00378">
    <property type="entry name" value="ECH_1"/>
    <property type="match status" value="1"/>
</dbReference>
<dbReference type="Proteomes" id="UP000198960">
    <property type="component" value="Unassembled WGS sequence"/>
</dbReference>
<dbReference type="InterPro" id="IPR029045">
    <property type="entry name" value="ClpP/crotonase-like_dom_sf"/>
</dbReference>
<dbReference type="CDD" id="cd06558">
    <property type="entry name" value="crotonase-like"/>
    <property type="match status" value="1"/>
</dbReference>
<dbReference type="Gene3D" id="3.90.226.10">
    <property type="entry name" value="2-enoyl-CoA Hydratase, Chain A, domain 1"/>
    <property type="match status" value="1"/>
</dbReference>
<dbReference type="InterPro" id="IPR001753">
    <property type="entry name" value="Enoyl-CoA_hydra/iso"/>
</dbReference>
<dbReference type="SUPFAM" id="SSF52096">
    <property type="entry name" value="ClpP/crotonase"/>
    <property type="match status" value="1"/>
</dbReference>
<evidence type="ECO:0000313" key="3">
    <source>
        <dbReference type="Proteomes" id="UP000198960"/>
    </source>
</evidence>
<reference evidence="3" key="1">
    <citation type="submission" date="2016-10" db="EMBL/GenBank/DDBJ databases">
        <authorList>
            <person name="Varghese N."/>
            <person name="Submissions S."/>
        </authorList>
    </citation>
    <scope>NUCLEOTIDE SEQUENCE [LARGE SCALE GENOMIC DNA]</scope>
    <source>
        <strain evidence="3">DSM 45413</strain>
    </source>
</reference>